<evidence type="ECO:0000313" key="2">
    <source>
        <dbReference type="Proteomes" id="UP000322530"/>
    </source>
</evidence>
<keyword evidence="2" id="KW-1185">Reference proteome</keyword>
<protein>
    <submittedName>
        <fullName evidence="1">Uncharacterized protein</fullName>
    </submittedName>
</protein>
<organism evidence="1 2">
    <name type="scientific">Dictyobacter arantiisoli</name>
    <dbReference type="NCBI Taxonomy" id="2014874"/>
    <lineage>
        <taxon>Bacteria</taxon>
        <taxon>Bacillati</taxon>
        <taxon>Chloroflexota</taxon>
        <taxon>Ktedonobacteria</taxon>
        <taxon>Ktedonobacterales</taxon>
        <taxon>Dictyobacteraceae</taxon>
        <taxon>Dictyobacter</taxon>
    </lineage>
</organism>
<sequence>MDILEATFLEVEVQEMQSPAQISEVHPDFSSLHAYNERII</sequence>
<dbReference type="EMBL" id="BIXY01000031">
    <property type="protein sequence ID" value="GCF08812.1"/>
    <property type="molecule type" value="Genomic_DNA"/>
</dbReference>
<gene>
    <name evidence="1" type="ORF">KDI_23760</name>
</gene>
<reference evidence="1 2" key="1">
    <citation type="submission" date="2019-01" db="EMBL/GenBank/DDBJ databases">
        <title>Draft genome sequence of Dictyobacter sp. Uno17.</title>
        <authorList>
            <person name="Wang C.M."/>
            <person name="Zheng Y."/>
            <person name="Sakai Y."/>
            <person name="Abe K."/>
            <person name="Yokota A."/>
            <person name="Yabe S."/>
        </authorList>
    </citation>
    <scope>NUCLEOTIDE SEQUENCE [LARGE SCALE GENOMIC DNA]</scope>
    <source>
        <strain evidence="1 2">Uno17</strain>
    </source>
</reference>
<dbReference type="Proteomes" id="UP000322530">
    <property type="component" value="Unassembled WGS sequence"/>
</dbReference>
<proteinExistence type="predicted"/>
<dbReference type="AlphaFoldDB" id="A0A5A5TBK7"/>
<name>A0A5A5TBK7_9CHLR</name>
<evidence type="ECO:0000313" key="1">
    <source>
        <dbReference type="EMBL" id="GCF08812.1"/>
    </source>
</evidence>
<accession>A0A5A5TBK7</accession>
<comment type="caution">
    <text evidence="1">The sequence shown here is derived from an EMBL/GenBank/DDBJ whole genome shotgun (WGS) entry which is preliminary data.</text>
</comment>
<dbReference type="RefSeq" id="WP_268907044.1">
    <property type="nucleotide sequence ID" value="NZ_BIXY01000031.1"/>
</dbReference>